<reference evidence="2" key="2">
    <citation type="submission" date="2021-09" db="EMBL/GenBank/DDBJ databases">
        <authorList>
            <person name="Jia N."/>
            <person name="Wang J."/>
            <person name="Shi W."/>
            <person name="Du L."/>
            <person name="Sun Y."/>
            <person name="Zhan W."/>
            <person name="Jiang J."/>
            <person name="Wang Q."/>
            <person name="Zhang B."/>
            <person name="Ji P."/>
            <person name="Sakyi L.B."/>
            <person name="Cui X."/>
            <person name="Yuan T."/>
            <person name="Jiang B."/>
            <person name="Yang W."/>
            <person name="Lam T.T.-Y."/>
            <person name="Chang Q."/>
            <person name="Ding S."/>
            <person name="Wang X."/>
            <person name="Zhu J."/>
            <person name="Ruan X."/>
            <person name="Zhao L."/>
            <person name="Wei J."/>
            <person name="Que T."/>
            <person name="Du C."/>
            <person name="Cheng J."/>
            <person name="Dai P."/>
            <person name="Han X."/>
            <person name="Huang E."/>
            <person name="Gao Y."/>
            <person name="Liu J."/>
            <person name="Shao H."/>
            <person name="Ye R."/>
            <person name="Li L."/>
            <person name="Wei W."/>
            <person name="Wang X."/>
            <person name="Wang C."/>
            <person name="Huo Q."/>
            <person name="Li W."/>
            <person name="Guo W."/>
            <person name="Chen H."/>
            <person name="Chen S."/>
            <person name="Zhou L."/>
            <person name="Zhou L."/>
            <person name="Ni X."/>
            <person name="Tian J."/>
            <person name="Zhou Y."/>
            <person name="Sheng Y."/>
            <person name="Liu T."/>
            <person name="Pan Y."/>
            <person name="Xia L."/>
            <person name="Li J."/>
            <person name="Zhao F."/>
            <person name="Cao W."/>
        </authorList>
    </citation>
    <scope>NUCLEOTIDE SEQUENCE</scope>
    <source>
        <strain evidence="2">Rsan-2018</strain>
        <tissue evidence="2">Larvae</tissue>
    </source>
</reference>
<dbReference type="Proteomes" id="UP000821837">
    <property type="component" value="Chromosome 8"/>
</dbReference>
<feature type="compositionally biased region" description="Basic and acidic residues" evidence="1">
    <location>
        <begin position="160"/>
        <end position="181"/>
    </location>
</feature>
<evidence type="ECO:0000313" key="2">
    <source>
        <dbReference type="EMBL" id="KAH7939973.1"/>
    </source>
</evidence>
<reference evidence="2" key="1">
    <citation type="journal article" date="2020" name="Cell">
        <title>Large-Scale Comparative Analyses of Tick Genomes Elucidate Their Genetic Diversity and Vector Capacities.</title>
        <authorList>
            <consortium name="Tick Genome and Microbiome Consortium (TIGMIC)"/>
            <person name="Jia N."/>
            <person name="Wang J."/>
            <person name="Shi W."/>
            <person name="Du L."/>
            <person name="Sun Y."/>
            <person name="Zhan W."/>
            <person name="Jiang J.F."/>
            <person name="Wang Q."/>
            <person name="Zhang B."/>
            <person name="Ji P."/>
            <person name="Bell-Sakyi L."/>
            <person name="Cui X.M."/>
            <person name="Yuan T.T."/>
            <person name="Jiang B.G."/>
            <person name="Yang W.F."/>
            <person name="Lam T.T."/>
            <person name="Chang Q.C."/>
            <person name="Ding S.J."/>
            <person name="Wang X.J."/>
            <person name="Zhu J.G."/>
            <person name="Ruan X.D."/>
            <person name="Zhao L."/>
            <person name="Wei J.T."/>
            <person name="Ye R.Z."/>
            <person name="Que T.C."/>
            <person name="Du C.H."/>
            <person name="Zhou Y.H."/>
            <person name="Cheng J.X."/>
            <person name="Dai P.F."/>
            <person name="Guo W.B."/>
            <person name="Han X.H."/>
            <person name="Huang E.J."/>
            <person name="Li L.F."/>
            <person name="Wei W."/>
            <person name="Gao Y.C."/>
            <person name="Liu J.Z."/>
            <person name="Shao H.Z."/>
            <person name="Wang X."/>
            <person name="Wang C.C."/>
            <person name="Yang T.C."/>
            <person name="Huo Q.B."/>
            <person name="Li W."/>
            <person name="Chen H.Y."/>
            <person name="Chen S.E."/>
            <person name="Zhou L.G."/>
            <person name="Ni X.B."/>
            <person name="Tian J.H."/>
            <person name="Sheng Y."/>
            <person name="Liu T."/>
            <person name="Pan Y.S."/>
            <person name="Xia L.Y."/>
            <person name="Li J."/>
            <person name="Zhao F."/>
            <person name="Cao W.C."/>
        </authorList>
    </citation>
    <scope>NUCLEOTIDE SEQUENCE</scope>
    <source>
        <strain evidence="2">Rsan-2018</strain>
    </source>
</reference>
<protein>
    <submittedName>
        <fullName evidence="2">Uncharacterized protein</fullName>
    </submittedName>
</protein>
<keyword evidence="3" id="KW-1185">Reference proteome</keyword>
<dbReference type="EMBL" id="JABSTV010001254">
    <property type="protein sequence ID" value="KAH7939973.1"/>
    <property type="molecule type" value="Genomic_DNA"/>
</dbReference>
<proteinExistence type="predicted"/>
<feature type="compositionally biased region" description="Basic and acidic residues" evidence="1">
    <location>
        <begin position="211"/>
        <end position="228"/>
    </location>
</feature>
<evidence type="ECO:0000313" key="3">
    <source>
        <dbReference type="Proteomes" id="UP000821837"/>
    </source>
</evidence>
<dbReference type="AlphaFoldDB" id="A0A9D4PGA9"/>
<feature type="compositionally biased region" description="Low complexity" evidence="1">
    <location>
        <begin position="200"/>
        <end position="210"/>
    </location>
</feature>
<evidence type="ECO:0000256" key="1">
    <source>
        <dbReference type="SAM" id="MobiDB-lite"/>
    </source>
</evidence>
<accession>A0A9D4PGA9</accession>
<dbReference type="InterPro" id="IPR036875">
    <property type="entry name" value="Znf_CCHC_sf"/>
</dbReference>
<gene>
    <name evidence="2" type="ORF">HPB52_019824</name>
</gene>
<sequence length="282" mass="30957">MILPMIVVWTAINDNVGSLEAVQRDFNKQAPEVAADYTEAEVRNWLKSASTCYSYSMRENPQEVADHMISAVRETDPKTCYPATGPLEPPLCLRCRGTGQIRRECRVPRCGLCRRYGHDETQCVRSYASVTGSGRNDAVDEHLMDQADAEATVSGGGDSAKPDSEPQTEPSEKNVGRKDDDAAAPAYDTKEIADADTDTNKTSTTASTATNREESHQESTDMECDQKTVVKRPREKTEEGCTPDGGCAEEALPKTPVFRRTPMKFKPKVPLDKRTAPPADPP</sequence>
<dbReference type="GO" id="GO:0008270">
    <property type="term" value="F:zinc ion binding"/>
    <property type="evidence" value="ECO:0007669"/>
    <property type="project" value="InterPro"/>
</dbReference>
<organism evidence="2 3">
    <name type="scientific">Rhipicephalus sanguineus</name>
    <name type="common">Brown dog tick</name>
    <name type="synonym">Ixodes sanguineus</name>
    <dbReference type="NCBI Taxonomy" id="34632"/>
    <lineage>
        <taxon>Eukaryota</taxon>
        <taxon>Metazoa</taxon>
        <taxon>Ecdysozoa</taxon>
        <taxon>Arthropoda</taxon>
        <taxon>Chelicerata</taxon>
        <taxon>Arachnida</taxon>
        <taxon>Acari</taxon>
        <taxon>Parasitiformes</taxon>
        <taxon>Ixodida</taxon>
        <taxon>Ixodoidea</taxon>
        <taxon>Ixodidae</taxon>
        <taxon>Rhipicephalinae</taxon>
        <taxon>Rhipicephalus</taxon>
        <taxon>Rhipicephalus</taxon>
    </lineage>
</organism>
<dbReference type="VEuPathDB" id="VectorBase:RSAN_045977"/>
<dbReference type="GO" id="GO:0003676">
    <property type="term" value="F:nucleic acid binding"/>
    <property type="evidence" value="ECO:0007669"/>
    <property type="project" value="InterPro"/>
</dbReference>
<feature type="region of interest" description="Disordered" evidence="1">
    <location>
        <begin position="149"/>
        <end position="282"/>
    </location>
</feature>
<name>A0A9D4PGA9_RHISA</name>
<comment type="caution">
    <text evidence="2">The sequence shown here is derived from an EMBL/GenBank/DDBJ whole genome shotgun (WGS) entry which is preliminary data.</text>
</comment>
<dbReference type="SUPFAM" id="SSF57756">
    <property type="entry name" value="Retrovirus zinc finger-like domains"/>
    <property type="match status" value="1"/>
</dbReference>